<comment type="subcellular location">
    <subcellularLocation>
        <location evidence="6">Nucleus</location>
    </subcellularLocation>
</comment>
<comment type="domain">
    <text evidence="6">The PPC domain mediates interactions between AHL proteins.</text>
</comment>
<reference evidence="8 9" key="1">
    <citation type="submission" date="2024-03" db="EMBL/GenBank/DDBJ databases">
        <authorList>
            <person name="Martinez-Hernandez J."/>
        </authorList>
    </citation>
    <scope>NUCLEOTIDE SEQUENCE [LARGE SCALE GENOMIC DNA]</scope>
</reference>
<feature type="domain" description="PPC" evidence="7">
    <location>
        <begin position="111"/>
        <end position="242"/>
    </location>
</feature>
<keyword evidence="3 6" id="KW-0238">DNA-binding</keyword>
<keyword evidence="9" id="KW-1185">Reference proteome</keyword>
<proteinExistence type="predicted"/>
<dbReference type="PRINTS" id="PR00929">
    <property type="entry name" value="ATHOOK"/>
</dbReference>
<evidence type="ECO:0000256" key="2">
    <source>
        <dbReference type="ARBA" id="ARBA00023015"/>
    </source>
</evidence>
<gene>
    <name evidence="8" type="ORF">LLUT_LOCUS33381</name>
</gene>
<dbReference type="PANTHER" id="PTHR31500:SF45">
    <property type="entry name" value="AT-HOOK MOTIF NUCLEAR-LOCALIZED PROTEIN"/>
    <property type="match status" value="1"/>
</dbReference>
<dbReference type="InterPro" id="IPR039605">
    <property type="entry name" value="AHL"/>
</dbReference>
<dbReference type="PANTHER" id="PTHR31500">
    <property type="entry name" value="AT-HOOK MOTIF NUCLEAR-LOCALIZED PROTEIN 9"/>
    <property type="match status" value="1"/>
</dbReference>
<evidence type="ECO:0000313" key="8">
    <source>
        <dbReference type="EMBL" id="CAL0332321.1"/>
    </source>
</evidence>
<dbReference type="AlphaFoldDB" id="A0AAV1YE70"/>
<evidence type="ECO:0000256" key="4">
    <source>
        <dbReference type="ARBA" id="ARBA00023163"/>
    </source>
</evidence>
<evidence type="ECO:0000313" key="9">
    <source>
        <dbReference type="Proteomes" id="UP001497480"/>
    </source>
</evidence>
<evidence type="ECO:0000256" key="5">
    <source>
        <dbReference type="ARBA" id="ARBA00023242"/>
    </source>
</evidence>
<keyword evidence="2 6" id="KW-0805">Transcription regulation</keyword>
<organism evidence="8 9">
    <name type="scientific">Lupinus luteus</name>
    <name type="common">European yellow lupine</name>
    <dbReference type="NCBI Taxonomy" id="3873"/>
    <lineage>
        <taxon>Eukaryota</taxon>
        <taxon>Viridiplantae</taxon>
        <taxon>Streptophyta</taxon>
        <taxon>Embryophyta</taxon>
        <taxon>Tracheophyta</taxon>
        <taxon>Spermatophyta</taxon>
        <taxon>Magnoliopsida</taxon>
        <taxon>eudicotyledons</taxon>
        <taxon>Gunneridae</taxon>
        <taxon>Pentapetalae</taxon>
        <taxon>rosids</taxon>
        <taxon>fabids</taxon>
        <taxon>Fabales</taxon>
        <taxon>Fabaceae</taxon>
        <taxon>Papilionoideae</taxon>
        <taxon>50 kb inversion clade</taxon>
        <taxon>genistoids sensu lato</taxon>
        <taxon>core genistoids</taxon>
        <taxon>Genisteae</taxon>
        <taxon>Lupinus</taxon>
    </lineage>
</organism>
<dbReference type="Proteomes" id="UP001497480">
    <property type="component" value="Unassembled WGS sequence"/>
</dbReference>
<evidence type="ECO:0000256" key="3">
    <source>
        <dbReference type="ARBA" id="ARBA00023125"/>
    </source>
</evidence>
<name>A0AAV1YE70_LUPLU</name>
<evidence type="ECO:0000259" key="7">
    <source>
        <dbReference type="PROSITE" id="PS51742"/>
    </source>
</evidence>
<comment type="function">
    <text evidence="1 6">Transcription factor that specifically binds AT-rich DNA sequences related to the nuclear matrix attachment regions (MARs).</text>
</comment>
<evidence type="ECO:0000256" key="1">
    <source>
        <dbReference type="ARBA" id="ARBA00003687"/>
    </source>
</evidence>
<dbReference type="GO" id="GO:0003680">
    <property type="term" value="F:minor groove of adenine-thymine-rich DNA binding"/>
    <property type="evidence" value="ECO:0007669"/>
    <property type="project" value="UniProtKB-UniRule"/>
</dbReference>
<sequence>MEGHVTQSSISIQSEPPKTQMLGHEVVYSNNNNNINVKVEDSVIASEQVMKRKRGRPRKYDVKGSVLSPTTFSTHAIGTSPKRGRGRPPTLEDNNIIASTLSGFSLAETAGTSFKPYVMTVNTGEDVVSKILAFSQNDVSMAAVSILSATGVVSSALIRNSQASTHTYRREGWFEILSLSGSYIFVADGDAHCKKGLLSILLAGPDGSVYGGILQGSLIAAGPIQVRILPQNLRHLSTHLLK</sequence>
<dbReference type="CDD" id="cd11378">
    <property type="entry name" value="DUF296"/>
    <property type="match status" value="1"/>
</dbReference>
<dbReference type="InterPro" id="IPR017956">
    <property type="entry name" value="AT_hook_DNA-bd_motif"/>
</dbReference>
<dbReference type="Gene3D" id="3.30.1330.80">
    <property type="entry name" value="Hypothetical protein, similar to alpha- acetolactate decarboxylase, domain 2"/>
    <property type="match status" value="1"/>
</dbReference>
<dbReference type="GO" id="GO:0005634">
    <property type="term" value="C:nucleus"/>
    <property type="evidence" value="ECO:0007669"/>
    <property type="project" value="UniProtKB-SubCell"/>
</dbReference>
<dbReference type="Pfam" id="PF03479">
    <property type="entry name" value="PCC"/>
    <property type="match status" value="1"/>
</dbReference>
<dbReference type="EMBL" id="CAXHTB010000024">
    <property type="protein sequence ID" value="CAL0332321.1"/>
    <property type="molecule type" value="Genomic_DNA"/>
</dbReference>
<accession>A0AAV1YE70</accession>
<keyword evidence="5 6" id="KW-0539">Nucleus</keyword>
<protein>
    <recommendedName>
        <fullName evidence="6">AT-hook motif nuclear-localized protein</fullName>
    </recommendedName>
</protein>
<comment type="caution">
    <text evidence="8">The sequence shown here is derived from an EMBL/GenBank/DDBJ whole genome shotgun (WGS) entry which is preliminary data.</text>
</comment>
<dbReference type="SUPFAM" id="SSF117856">
    <property type="entry name" value="AF0104/ALDC/Ptd012-like"/>
    <property type="match status" value="1"/>
</dbReference>
<dbReference type="PROSITE" id="PS51742">
    <property type="entry name" value="PPC"/>
    <property type="match status" value="1"/>
</dbReference>
<dbReference type="InterPro" id="IPR005175">
    <property type="entry name" value="PPC_dom"/>
</dbReference>
<evidence type="ECO:0000256" key="6">
    <source>
        <dbReference type="RuleBase" id="RU367031"/>
    </source>
</evidence>
<keyword evidence="4 6" id="KW-0804">Transcription</keyword>